<accession>A0A8T7M7L1</accession>
<sequence>MIHHISLAVSNPPHVAEILSKMLGGSAHRFSIIPGAYMVFTGDEAGTTIEVYPVETELIPGEEDAPVSFQQTQCIASYSATHAAISIKLSESEVLAIAEKEGWRSRRFRRGTFDVIEFWIENRVMLEFLTPEMAADYLKIHCR</sequence>
<evidence type="ECO:0000313" key="3">
    <source>
        <dbReference type="Proteomes" id="UP000521676"/>
    </source>
</evidence>
<evidence type="ECO:0000313" key="1">
    <source>
        <dbReference type="EMBL" id="NWJ48099.1"/>
    </source>
</evidence>
<dbReference type="EMBL" id="JACATZ010000003">
    <property type="protein sequence ID" value="NWJ48099.1"/>
    <property type="molecule type" value="Genomic_DNA"/>
</dbReference>
<reference evidence="2" key="2">
    <citation type="journal article" date="2024" name="Nature">
        <title>Anoxygenic phototroph of the Chloroflexota uses a type I reaction centre.</title>
        <authorList>
            <person name="Tsuji J.M."/>
            <person name="Shaw N.A."/>
            <person name="Nagashima S."/>
            <person name="Venkiteswaran J.J."/>
            <person name="Schiff S.L."/>
            <person name="Watanabe T."/>
            <person name="Fukui M."/>
            <person name="Hanada S."/>
            <person name="Tank M."/>
            <person name="Neufeld J.D."/>
        </authorList>
    </citation>
    <scope>NUCLEOTIDE SEQUENCE</scope>
    <source>
        <strain evidence="2">L227-S17</strain>
    </source>
</reference>
<dbReference type="EMBL" id="CP128400">
    <property type="protein sequence ID" value="WJW68040.1"/>
    <property type="molecule type" value="Genomic_DNA"/>
</dbReference>
<dbReference type="AlphaFoldDB" id="A0A8T7M7L1"/>
<dbReference type="Proteomes" id="UP001431572">
    <property type="component" value="Chromosome 2"/>
</dbReference>
<gene>
    <name evidence="1" type="ORF">HXX08_19765</name>
    <name evidence="2" type="ORF">OZ401_003635</name>
</gene>
<dbReference type="RefSeq" id="WP_341469944.1">
    <property type="nucleotide sequence ID" value="NZ_CP128400.1"/>
</dbReference>
<keyword evidence="4" id="KW-1185">Reference proteome</keyword>
<evidence type="ECO:0000313" key="2">
    <source>
        <dbReference type="EMBL" id="WJW68040.1"/>
    </source>
</evidence>
<evidence type="ECO:0000313" key="4">
    <source>
        <dbReference type="Proteomes" id="UP001431572"/>
    </source>
</evidence>
<reference evidence="1 3" key="1">
    <citation type="submission" date="2020-06" db="EMBL/GenBank/DDBJ databases">
        <title>Anoxygenic phototrophic Chloroflexota member uses a Type I reaction center.</title>
        <authorList>
            <person name="Tsuji J.M."/>
            <person name="Shaw N.A."/>
            <person name="Nagashima S."/>
            <person name="Venkiteswaran J."/>
            <person name="Schiff S.L."/>
            <person name="Hanada S."/>
            <person name="Tank M."/>
            <person name="Neufeld J.D."/>
        </authorList>
    </citation>
    <scope>NUCLEOTIDE SEQUENCE [LARGE SCALE GENOMIC DNA]</scope>
    <source>
        <strain evidence="1">L227-S17</strain>
    </source>
</reference>
<proteinExistence type="predicted"/>
<dbReference type="Proteomes" id="UP000521676">
    <property type="component" value="Unassembled WGS sequence"/>
</dbReference>
<organism evidence="1 3">
    <name type="scientific">Candidatus Chlorohelix allophototropha</name>
    <dbReference type="NCBI Taxonomy" id="3003348"/>
    <lineage>
        <taxon>Bacteria</taxon>
        <taxon>Bacillati</taxon>
        <taxon>Chloroflexota</taxon>
        <taxon>Chloroflexia</taxon>
        <taxon>Candidatus Chloroheliales</taxon>
        <taxon>Candidatus Chloroheliaceae</taxon>
        <taxon>Candidatus Chlorohelix</taxon>
    </lineage>
</organism>
<name>A0A8T7M7L1_9CHLR</name>
<protein>
    <submittedName>
        <fullName evidence="1">Uncharacterized protein</fullName>
    </submittedName>
</protein>